<proteinExistence type="predicted"/>
<evidence type="ECO:0000313" key="2">
    <source>
        <dbReference type="EMBL" id="KJA23756.1"/>
    </source>
</evidence>
<reference evidence="3" key="1">
    <citation type="submission" date="2014-04" db="EMBL/GenBank/DDBJ databases">
        <title>Evolutionary Origins and Diversification of the Mycorrhizal Mutualists.</title>
        <authorList>
            <consortium name="DOE Joint Genome Institute"/>
            <consortium name="Mycorrhizal Genomics Consortium"/>
            <person name="Kohler A."/>
            <person name="Kuo A."/>
            <person name="Nagy L.G."/>
            <person name="Floudas D."/>
            <person name="Copeland A."/>
            <person name="Barry K.W."/>
            <person name="Cichocki N."/>
            <person name="Veneault-Fourrey C."/>
            <person name="LaButti K."/>
            <person name="Lindquist E.A."/>
            <person name="Lipzen A."/>
            <person name="Lundell T."/>
            <person name="Morin E."/>
            <person name="Murat C."/>
            <person name="Riley R."/>
            <person name="Ohm R."/>
            <person name="Sun H."/>
            <person name="Tunlid A."/>
            <person name="Henrissat B."/>
            <person name="Grigoriev I.V."/>
            <person name="Hibbett D.S."/>
            <person name="Martin F."/>
        </authorList>
    </citation>
    <scope>NUCLEOTIDE SEQUENCE [LARGE SCALE GENOMIC DNA]</scope>
    <source>
        <strain evidence="3">FD-334 SS-4</strain>
    </source>
</reference>
<accession>A0A0D2P552</accession>
<keyword evidence="3" id="KW-1185">Reference proteome</keyword>
<dbReference type="OrthoDB" id="2957319at2759"/>
<feature type="compositionally biased region" description="Polar residues" evidence="1">
    <location>
        <begin position="42"/>
        <end position="55"/>
    </location>
</feature>
<name>A0A0D2P552_HYPSF</name>
<dbReference type="EMBL" id="KN817541">
    <property type="protein sequence ID" value="KJA23756.1"/>
    <property type="molecule type" value="Genomic_DNA"/>
</dbReference>
<evidence type="ECO:0000256" key="1">
    <source>
        <dbReference type="SAM" id="MobiDB-lite"/>
    </source>
</evidence>
<gene>
    <name evidence="2" type="ORF">HYPSUDRAFT_66133</name>
</gene>
<dbReference type="AlphaFoldDB" id="A0A0D2P552"/>
<dbReference type="Proteomes" id="UP000054270">
    <property type="component" value="Unassembled WGS sequence"/>
</dbReference>
<sequence length="158" mass="17933">MGHPYSGPASYIYANKMLNNSSVGATWESYEPPRGRWVLSPESPTASRSSKTKPSFPTYDRASASVPQFNIGINPPWYKQWNLSSNCVAHSNGRYGDREPYVHESMRVRFDLPNEHALAWRWRVKAIRRKLGRFRRGATRLLTRSLPSIHQSGLSGVA</sequence>
<protein>
    <submittedName>
        <fullName evidence="2">Uncharacterized protein</fullName>
    </submittedName>
</protein>
<organism evidence="2 3">
    <name type="scientific">Hypholoma sublateritium (strain FD-334 SS-4)</name>
    <dbReference type="NCBI Taxonomy" id="945553"/>
    <lineage>
        <taxon>Eukaryota</taxon>
        <taxon>Fungi</taxon>
        <taxon>Dikarya</taxon>
        <taxon>Basidiomycota</taxon>
        <taxon>Agaricomycotina</taxon>
        <taxon>Agaricomycetes</taxon>
        <taxon>Agaricomycetidae</taxon>
        <taxon>Agaricales</taxon>
        <taxon>Agaricineae</taxon>
        <taxon>Strophariaceae</taxon>
        <taxon>Hypholoma</taxon>
    </lineage>
</organism>
<feature type="region of interest" description="Disordered" evidence="1">
    <location>
        <begin position="38"/>
        <end position="59"/>
    </location>
</feature>
<evidence type="ECO:0000313" key="3">
    <source>
        <dbReference type="Proteomes" id="UP000054270"/>
    </source>
</evidence>